<feature type="domain" description="BioF2-like acetyltransferase" evidence="1">
    <location>
        <begin position="164"/>
        <end position="310"/>
    </location>
</feature>
<protein>
    <recommendedName>
        <fullName evidence="1">BioF2-like acetyltransferase domain-containing protein</fullName>
    </recommendedName>
</protein>
<organism evidence="2">
    <name type="scientific">hydrothermal vent metagenome</name>
    <dbReference type="NCBI Taxonomy" id="652676"/>
    <lineage>
        <taxon>unclassified sequences</taxon>
        <taxon>metagenomes</taxon>
        <taxon>ecological metagenomes</taxon>
    </lineage>
</organism>
<gene>
    <name evidence="2" type="ORF">MNBD_GAMMA15-638</name>
</gene>
<name>A0A3B0YA41_9ZZZZ</name>
<dbReference type="SUPFAM" id="SSF55729">
    <property type="entry name" value="Acyl-CoA N-acyltransferases (Nat)"/>
    <property type="match status" value="1"/>
</dbReference>
<sequence>MKCIAGLEDIQSLRDDWNILAKLTGNLLLTFEWVDSCLQQLHSDATPNFLVVSSDQGETCAIAPLVLVRRDNSTWLDIPGFNDLHEPVGLLYRDKAALLALFDAISRQPYPVSINRLWLNSEQDLTISPPTANIHGFWVSPGCRPSRYLKIQSSFDSFLSSLSSRRRYDYNRALRRAAKRGEVRHVMEQPDSHSLEPLFTLAMQIEDRSWKGREGSSLSKNKRLSRFFSTYLARPEVLPWVRVFFLYVGEKAVAMQICIEHEERLWLLKIGYDEDFQKCSPGLILMMEAVRYSFESGHTNIEFLGSSEPWLSLWSKQEREYLNLTHYPLTFSGLRAAAIDTSRLLRRSISQWEDPAGASKKS</sequence>
<dbReference type="EMBL" id="UOFN01000013">
    <property type="protein sequence ID" value="VAW73233.1"/>
    <property type="molecule type" value="Genomic_DNA"/>
</dbReference>
<dbReference type="InterPro" id="IPR016181">
    <property type="entry name" value="Acyl_CoA_acyltransferase"/>
</dbReference>
<evidence type="ECO:0000313" key="2">
    <source>
        <dbReference type="EMBL" id="VAW73233.1"/>
    </source>
</evidence>
<reference evidence="2" key="1">
    <citation type="submission" date="2018-06" db="EMBL/GenBank/DDBJ databases">
        <authorList>
            <person name="Zhirakovskaya E."/>
        </authorList>
    </citation>
    <scope>NUCLEOTIDE SEQUENCE</scope>
</reference>
<accession>A0A3B0YA41</accession>
<dbReference type="Pfam" id="PF13480">
    <property type="entry name" value="Acetyltransf_6"/>
    <property type="match status" value="1"/>
</dbReference>
<dbReference type="Gene3D" id="3.40.630.30">
    <property type="match status" value="1"/>
</dbReference>
<dbReference type="AlphaFoldDB" id="A0A3B0YA41"/>
<proteinExistence type="predicted"/>
<dbReference type="InterPro" id="IPR038740">
    <property type="entry name" value="BioF2-like_GNAT_dom"/>
</dbReference>
<evidence type="ECO:0000259" key="1">
    <source>
        <dbReference type="Pfam" id="PF13480"/>
    </source>
</evidence>